<comment type="caution">
    <text evidence="1">The sequence shown here is derived from an EMBL/GenBank/DDBJ whole genome shotgun (WGS) entry which is preliminary data.</text>
</comment>
<name>A0A7C4H1H5_9CREN</name>
<protein>
    <submittedName>
        <fullName evidence="1">Uncharacterized protein</fullName>
    </submittedName>
</protein>
<evidence type="ECO:0000313" key="1">
    <source>
        <dbReference type="EMBL" id="HGM06789.1"/>
    </source>
</evidence>
<sequence length="124" mass="14573">MLYLVIYLEETFNILSQATPGYWKKDVYENTYLQQIAFVMAIWGNDQGFTEFKWNIYQYQMQLLQLRLTPTPKLTPTPVPELTITITKTETITKMETMVTREVVTQTIVSTIKTIETYAIPLHR</sequence>
<proteinExistence type="predicted"/>
<reference evidence="1" key="1">
    <citation type="journal article" date="2020" name="mSystems">
        <title>Genome- and Community-Level Interaction Insights into Carbon Utilization and Element Cycling Functions of Hydrothermarchaeota in Hydrothermal Sediment.</title>
        <authorList>
            <person name="Zhou Z."/>
            <person name="Liu Y."/>
            <person name="Xu W."/>
            <person name="Pan J."/>
            <person name="Luo Z.H."/>
            <person name="Li M."/>
        </authorList>
    </citation>
    <scope>NUCLEOTIDE SEQUENCE [LARGE SCALE GENOMIC DNA]</scope>
    <source>
        <strain evidence="1">SpSt-658</strain>
    </source>
</reference>
<gene>
    <name evidence="1" type="ORF">ENU31_00055</name>
</gene>
<accession>A0A7C4H1H5</accession>
<dbReference type="AlphaFoldDB" id="A0A7C4H1H5"/>
<dbReference type="EMBL" id="DTCA01000002">
    <property type="protein sequence ID" value="HGM06789.1"/>
    <property type="molecule type" value="Genomic_DNA"/>
</dbReference>
<organism evidence="1">
    <name type="scientific">Ignisphaera aggregans</name>
    <dbReference type="NCBI Taxonomy" id="334771"/>
    <lineage>
        <taxon>Archaea</taxon>
        <taxon>Thermoproteota</taxon>
        <taxon>Thermoprotei</taxon>
        <taxon>Desulfurococcales</taxon>
        <taxon>Desulfurococcaceae</taxon>
        <taxon>Ignisphaera</taxon>
    </lineage>
</organism>